<protein>
    <submittedName>
        <fullName evidence="2">Uncharacterized protein</fullName>
    </submittedName>
</protein>
<dbReference type="EMBL" id="BONZ01000002">
    <property type="protein sequence ID" value="GIH11984.1"/>
    <property type="molecule type" value="Genomic_DNA"/>
</dbReference>
<keyword evidence="1" id="KW-0472">Membrane</keyword>
<keyword evidence="1" id="KW-1133">Transmembrane helix</keyword>
<proteinExistence type="predicted"/>
<evidence type="ECO:0000313" key="2">
    <source>
        <dbReference type="EMBL" id="GIH11984.1"/>
    </source>
</evidence>
<reference evidence="2" key="1">
    <citation type="submission" date="2021-01" db="EMBL/GenBank/DDBJ databases">
        <title>Whole genome shotgun sequence of Rugosimonospora africana NBRC 104875.</title>
        <authorList>
            <person name="Komaki H."/>
            <person name="Tamura T."/>
        </authorList>
    </citation>
    <scope>NUCLEOTIDE SEQUENCE</scope>
    <source>
        <strain evidence="2">NBRC 104875</strain>
    </source>
</reference>
<comment type="caution">
    <text evidence="2">The sequence shown here is derived from an EMBL/GenBank/DDBJ whole genome shotgun (WGS) entry which is preliminary data.</text>
</comment>
<keyword evidence="3" id="KW-1185">Reference proteome</keyword>
<keyword evidence="1" id="KW-0812">Transmembrane</keyword>
<dbReference type="RefSeq" id="WP_203915712.1">
    <property type="nucleotide sequence ID" value="NZ_BONZ01000002.1"/>
</dbReference>
<feature type="transmembrane region" description="Helical" evidence="1">
    <location>
        <begin position="35"/>
        <end position="54"/>
    </location>
</feature>
<gene>
    <name evidence="2" type="ORF">Raf01_01560</name>
</gene>
<sequence length="55" mass="5791">MTDNQQIDPSGTTAQFRAYAQGESQAPAKRSPAPIVAGIVVAVVVVALVVWLLVR</sequence>
<dbReference type="AlphaFoldDB" id="A0A8J3QJ26"/>
<evidence type="ECO:0000256" key="1">
    <source>
        <dbReference type="SAM" id="Phobius"/>
    </source>
</evidence>
<dbReference type="Proteomes" id="UP000642748">
    <property type="component" value="Unassembled WGS sequence"/>
</dbReference>
<evidence type="ECO:0000313" key="3">
    <source>
        <dbReference type="Proteomes" id="UP000642748"/>
    </source>
</evidence>
<name>A0A8J3QJ26_9ACTN</name>
<accession>A0A8J3QJ26</accession>
<organism evidence="2 3">
    <name type="scientific">Rugosimonospora africana</name>
    <dbReference type="NCBI Taxonomy" id="556532"/>
    <lineage>
        <taxon>Bacteria</taxon>
        <taxon>Bacillati</taxon>
        <taxon>Actinomycetota</taxon>
        <taxon>Actinomycetes</taxon>
        <taxon>Micromonosporales</taxon>
        <taxon>Micromonosporaceae</taxon>
        <taxon>Rugosimonospora</taxon>
    </lineage>
</organism>